<sequence>MATLVPGVLLKLLQNMNTDVKVASEHRSSLLQVIGIVPALAGGDLYSNQGFYLKVSDSSHATYVSLPEEHVDLIMSDKIQLGQFLHVERLEVSSPVPLLRGVKPVPGRHQCVGDPEDIVATNSLGFLDTDNRKVTNDIKGATTLASEEVDKEKTKVSKQDEVHKDKVAEKSKALLCRSNSLVLKQAVNGTQKIEQLEKSKDLVNRSSSLPLKRVVNGTCKVEELEKNKTSFSRPSSLVLKQAVNGKVEKKCPAGTKAQSGNSRSIPSSPRSCYSLPVSFEKFSKATKQQTIFRGSEKTTSSKMDLLDKATTVLKSTAARRKPATTGNPVGNLLIAIEPGPKALRKSWEGNMEMKRRDKSTVIGGKTEKKLETRSSSVPRRSVSNEKLQPKEDLKLQSMQKKGNSTASSEDAVKSNKLHSPVVKKTSEKTINLSLGGLVKVLLSSRRWTDGSVSWASLPPSLGKHGKEVMKSRDAAQLAAIEAMQEASVAECLLRCLSMFAELISAAREDNPQPAVEQFLNLHNTLNHAGLAAASFPKALHPYDTSPNQSPSRNDPVISEKALKISSDRRKRATSWVTAAIATDLSSFSLYEHKSSNQTPTPISTSSTPALLAVLDTTAKSSLSKVKPWTTSASVPSKPAVIPRIKTRVAMESPPRHWTQGGGLEEGSELTKALGEESRNWFLSFVERFLDAEINNPRPSDRERVAGMLSQLKKVNDWLDEVGKEEEGTDRESVPVETIERLRKKIYEYLLTHVESAAVALGGSSCGNTISVSSTAGASQSRKR</sequence>
<evidence type="ECO:0000313" key="1">
    <source>
        <dbReference type="EMBL" id="KAH7685073.1"/>
    </source>
</evidence>
<reference evidence="2" key="1">
    <citation type="journal article" date="2022" name="Nat. Commun.">
        <title>Chromosome evolution and the genetic basis of agronomically important traits in greater yam.</title>
        <authorList>
            <person name="Bredeson J.V."/>
            <person name="Lyons J.B."/>
            <person name="Oniyinde I.O."/>
            <person name="Okereke N.R."/>
            <person name="Kolade O."/>
            <person name="Nnabue I."/>
            <person name="Nwadili C.O."/>
            <person name="Hribova E."/>
            <person name="Parker M."/>
            <person name="Nwogha J."/>
            <person name="Shu S."/>
            <person name="Carlson J."/>
            <person name="Kariba R."/>
            <person name="Muthemba S."/>
            <person name="Knop K."/>
            <person name="Barton G.J."/>
            <person name="Sherwood A.V."/>
            <person name="Lopez-Montes A."/>
            <person name="Asiedu R."/>
            <person name="Jamnadass R."/>
            <person name="Muchugi A."/>
            <person name="Goodstein D."/>
            <person name="Egesi C.N."/>
            <person name="Featherston J."/>
            <person name="Asfaw A."/>
            <person name="Simpson G.G."/>
            <person name="Dolezel J."/>
            <person name="Hendre P.S."/>
            <person name="Van Deynze A."/>
            <person name="Kumar P.L."/>
            <person name="Obidiegwu J.E."/>
            <person name="Bhattacharjee R."/>
            <person name="Rokhsar D.S."/>
        </authorList>
    </citation>
    <scope>NUCLEOTIDE SEQUENCE [LARGE SCALE GENOMIC DNA]</scope>
    <source>
        <strain evidence="2">cv. TDa95/00328</strain>
    </source>
</reference>
<comment type="caution">
    <text evidence="1">The sequence shown here is derived from an EMBL/GenBank/DDBJ whole genome shotgun (WGS) entry which is preliminary data.</text>
</comment>
<evidence type="ECO:0000313" key="2">
    <source>
        <dbReference type="Proteomes" id="UP000827976"/>
    </source>
</evidence>
<dbReference type="EMBL" id="CM037014">
    <property type="protein sequence ID" value="KAH7685073.1"/>
    <property type="molecule type" value="Genomic_DNA"/>
</dbReference>
<name>A0ACB7WB81_DIOAL</name>
<keyword evidence="2" id="KW-1185">Reference proteome</keyword>
<proteinExistence type="predicted"/>
<accession>A0ACB7WB81</accession>
<gene>
    <name evidence="1" type="ORF">IHE45_04G016500</name>
</gene>
<protein>
    <submittedName>
        <fullName evidence="1">Uncharacterized protein</fullName>
    </submittedName>
</protein>
<organism evidence="1 2">
    <name type="scientific">Dioscorea alata</name>
    <name type="common">Purple yam</name>
    <dbReference type="NCBI Taxonomy" id="55571"/>
    <lineage>
        <taxon>Eukaryota</taxon>
        <taxon>Viridiplantae</taxon>
        <taxon>Streptophyta</taxon>
        <taxon>Embryophyta</taxon>
        <taxon>Tracheophyta</taxon>
        <taxon>Spermatophyta</taxon>
        <taxon>Magnoliopsida</taxon>
        <taxon>Liliopsida</taxon>
        <taxon>Dioscoreales</taxon>
        <taxon>Dioscoreaceae</taxon>
        <taxon>Dioscorea</taxon>
    </lineage>
</organism>
<dbReference type="Proteomes" id="UP000827976">
    <property type="component" value="Chromosome 4"/>
</dbReference>